<dbReference type="SUPFAM" id="SSF81665">
    <property type="entry name" value="Calcium ATPase, transmembrane domain M"/>
    <property type="match status" value="1"/>
</dbReference>
<evidence type="ECO:0000256" key="17">
    <source>
        <dbReference type="ARBA" id="ARBA00047295"/>
    </source>
</evidence>
<keyword evidence="15 18" id="KW-0472">Membrane</keyword>
<evidence type="ECO:0000256" key="3">
    <source>
        <dbReference type="ARBA" id="ARBA00008746"/>
    </source>
</evidence>
<keyword evidence="7" id="KW-0997">Cell inner membrane</keyword>
<comment type="caution">
    <text evidence="20">The sequence shown here is derived from an EMBL/GenBank/DDBJ whole genome shotgun (WGS) entry which is preliminary data.</text>
</comment>
<dbReference type="PANTHER" id="PTHR42861">
    <property type="entry name" value="CALCIUM-TRANSPORTING ATPASE"/>
    <property type="match status" value="1"/>
</dbReference>
<comment type="subcellular location">
    <subcellularLocation>
        <location evidence="2">Cell inner membrane</location>
        <topology evidence="2">Multi-pass membrane protein</topology>
    </subcellularLocation>
</comment>
<dbReference type="SFLD" id="SFLDG00002">
    <property type="entry name" value="C1.7:_P-type_atpase_like"/>
    <property type="match status" value="1"/>
</dbReference>
<evidence type="ECO:0000256" key="2">
    <source>
        <dbReference type="ARBA" id="ARBA00004429"/>
    </source>
</evidence>
<evidence type="ECO:0000256" key="7">
    <source>
        <dbReference type="ARBA" id="ARBA00022519"/>
    </source>
</evidence>
<evidence type="ECO:0000256" key="9">
    <source>
        <dbReference type="ARBA" id="ARBA00022692"/>
    </source>
</evidence>
<dbReference type="GO" id="GO:0016887">
    <property type="term" value="F:ATP hydrolysis activity"/>
    <property type="evidence" value="ECO:0007669"/>
    <property type="project" value="InterPro"/>
</dbReference>
<dbReference type="InterPro" id="IPR036412">
    <property type="entry name" value="HAD-like_sf"/>
</dbReference>
<dbReference type="InterPro" id="IPR001757">
    <property type="entry name" value="P_typ_ATPase"/>
</dbReference>
<evidence type="ECO:0000256" key="16">
    <source>
        <dbReference type="ARBA" id="ARBA00029806"/>
    </source>
</evidence>
<feature type="domain" description="Cation-transporting P-type ATPase N-terminal" evidence="19">
    <location>
        <begin position="13"/>
        <end position="86"/>
    </location>
</feature>
<evidence type="ECO:0000256" key="18">
    <source>
        <dbReference type="SAM" id="Phobius"/>
    </source>
</evidence>
<dbReference type="Gene3D" id="3.40.50.1000">
    <property type="entry name" value="HAD superfamily/HAD-like"/>
    <property type="match status" value="1"/>
</dbReference>
<reference evidence="20 21" key="1">
    <citation type="submission" date="2020-09" db="EMBL/GenBank/DDBJ databases">
        <title>Genome seq and assembly of Limnohabitants sp.</title>
        <authorList>
            <person name="Chhetri G."/>
        </authorList>
    </citation>
    <scope>NUCLEOTIDE SEQUENCE [LARGE SCALE GENOMIC DNA]</scope>
    <source>
        <strain evidence="20 21">JUR4</strain>
    </source>
</reference>
<comment type="similarity">
    <text evidence="3">Belongs to the cation transport ATPase (P-type) (TC 3.A.3) family. Type IIIB subfamily.</text>
</comment>
<evidence type="ECO:0000256" key="11">
    <source>
        <dbReference type="ARBA" id="ARBA00022840"/>
    </source>
</evidence>
<evidence type="ECO:0000256" key="1">
    <source>
        <dbReference type="ARBA" id="ARBA00003954"/>
    </source>
</evidence>
<evidence type="ECO:0000256" key="14">
    <source>
        <dbReference type="ARBA" id="ARBA00022989"/>
    </source>
</evidence>
<evidence type="ECO:0000256" key="15">
    <source>
        <dbReference type="ARBA" id="ARBA00023136"/>
    </source>
</evidence>
<feature type="transmembrane region" description="Helical" evidence="18">
    <location>
        <begin position="788"/>
        <end position="807"/>
    </location>
</feature>
<dbReference type="InterPro" id="IPR023214">
    <property type="entry name" value="HAD_sf"/>
</dbReference>
<dbReference type="Gene3D" id="1.20.1110.10">
    <property type="entry name" value="Calcium-transporting ATPase, transmembrane domain"/>
    <property type="match status" value="1"/>
</dbReference>
<keyword evidence="14 18" id="KW-1133">Transmembrane helix</keyword>
<sequence>MSKEHKPAPGEGAWWTDPQVLAQARNPACAQGLTAEQAQAQLQGHGPNRLGQRWEPGLVWQYLLHFRNPLVLILLGASGVSALSGDAVNFAIIACIVLMSVTLDFVQEHRANRAAEQLRQSVMVRATVLRGGAACACPVTALVPGDVVLLSAGDLVPADGLVLEARDFFVNQALLTGEPYPVEKHLGTPDAALDVQDATHAVFMGTSVISGSARVLLIKTGADTEMGGIADSVSRPARAHSFELGMRRFGMLIMRLTVLLVMFVVLVNGLMHRPLLESFLFAVALAVGLTPELLPMVVSVTLSRGAMRMAAQQIIVKRQTAIQDLGSMDVLCTDKTGTLTEARIRMERHVDPWGHDSDRALELAYLNSHFESGLKSPLDDAILASGQRDVSAWTKIDEVPFDFERRRVSVLLQRGDERWLVVKGAPDDILALCTHCEGADPLAPGPFDAAALARARSTYHALEDEGFRILAIAWRRVGPQHDHARVDDESELVLAGFAAFLDPPKASAALALQALQADGVAIKVVTGDSDRVTRHVCHELKLPIIGVLTGQDIAAMSDEALRASVEAVNLFCRVNPPQKNRVIQALRSRGHVVGYLGDGVNDAPSLHSADVGLSVDSAVDVAKAAADMILLRQDLQILHEAVLEGRRTFGNIMKYIMMGTSSNFGNMFSMAGAVLFLPFLPMLPTQILLNNILYDISEITIPLDAVDSEETRLPRVMDMDLIRRFMFTMGPVSSLFDFLTFYVMLQVFHADEKLFQTGWFVESLCTQVLVIFVIRTHGHPLRSRPHPLLTLTSLTVVAVAMALPYTALGAAFGFTPPPAAFNGVLAVMVAVYLTLVEFIKRRLFR</sequence>
<dbReference type="NCBIfam" id="TIGR01524">
    <property type="entry name" value="ATPase-IIIB_Mg"/>
    <property type="match status" value="1"/>
</dbReference>
<keyword evidence="10" id="KW-0547">Nucleotide-binding</keyword>
<dbReference type="GO" id="GO:0005886">
    <property type="term" value="C:plasma membrane"/>
    <property type="evidence" value="ECO:0007669"/>
    <property type="project" value="UniProtKB-SubCell"/>
</dbReference>
<dbReference type="Proteomes" id="UP000647424">
    <property type="component" value="Unassembled WGS sequence"/>
</dbReference>
<dbReference type="InterPro" id="IPR006415">
    <property type="entry name" value="P-type_ATPase_IIIB"/>
</dbReference>
<dbReference type="GO" id="GO:0015444">
    <property type="term" value="F:P-type magnesium transporter activity"/>
    <property type="evidence" value="ECO:0007669"/>
    <property type="project" value="UniProtKB-EC"/>
</dbReference>
<dbReference type="GO" id="GO:0005524">
    <property type="term" value="F:ATP binding"/>
    <property type="evidence" value="ECO:0007669"/>
    <property type="project" value="UniProtKB-KW"/>
</dbReference>
<dbReference type="SUPFAM" id="SSF81653">
    <property type="entry name" value="Calcium ATPase, transduction domain A"/>
    <property type="match status" value="1"/>
</dbReference>
<organism evidence="20 21">
    <name type="scientific">Limnohabitans radicicola</name>
    <dbReference type="NCBI Taxonomy" id="2771427"/>
    <lineage>
        <taxon>Bacteria</taxon>
        <taxon>Pseudomonadati</taxon>
        <taxon>Pseudomonadota</taxon>
        <taxon>Betaproteobacteria</taxon>
        <taxon>Burkholderiales</taxon>
        <taxon>Comamonadaceae</taxon>
        <taxon>Limnohabitans</taxon>
    </lineage>
</organism>
<dbReference type="Gene3D" id="2.70.150.10">
    <property type="entry name" value="Calcium-transporting ATPase, cytoplasmic transduction domain A"/>
    <property type="match status" value="1"/>
</dbReference>
<evidence type="ECO:0000313" key="21">
    <source>
        <dbReference type="Proteomes" id="UP000647424"/>
    </source>
</evidence>
<dbReference type="Gene3D" id="3.40.1110.10">
    <property type="entry name" value="Calcium-transporting ATPase, cytoplasmic domain N"/>
    <property type="match status" value="1"/>
</dbReference>
<protein>
    <recommendedName>
        <fullName evidence="5">Magnesium-transporting ATPase, P-type 1</fullName>
        <ecNumber evidence="4">7.2.2.14</ecNumber>
    </recommendedName>
    <alternativeName>
        <fullName evidence="16">Mg(2+) transport ATPase, P-type 1</fullName>
    </alternativeName>
</protein>
<dbReference type="InterPro" id="IPR059000">
    <property type="entry name" value="ATPase_P-type_domA"/>
</dbReference>
<dbReference type="InterPro" id="IPR023298">
    <property type="entry name" value="ATPase_P-typ_TM_dom_sf"/>
</dbReference>
<evidence type="ECO:0000313" key="20">
    <source>
        <dbReference type="EMBL" id="MBD8050237.1"/>
    </source>
</evidence>
<evidence type="ECO:0000256" key="13">
    <source>
        <dbReference type="ARBA" id="ARBA00022967"/>
    </source>
</evidence>
<name>A0A927FGP0_9BURK</name>
<feature type="transmembrane region" description="Helical" evidence="18">
    <location>
        <begin position="819"/>
        <end position="839"/>
    </location>
</feature>
<keyword evidence="12" id="KW-0460">Magnesium</keyword>
<dbReference type="Pfam" id="PF13246">
    <property type="entry name" value="Cation_ATPase"/>
    <property type="match status" value="1"/>
</dbReference>
<accession>A0A927FGP0</accession>
<dbReference type="AlphaFoldDB" id="A0A927FGP0"/>
<evidence type="ECO:0000256" key="10">
    <source>
        <dbReference type="ARBA" id="ARBA00022741"/>
    </source>
</evidence>
<comment type="catalytic activity">
    <reaction evidence="17">
        <text>Mg(2+)(out) + ATP + H2O = Mg(2+)(in) + ADP + phosphate + H(+)</text>
        <dbReference type="Rhea" id="RHEA:10260"/>
        <dbReference type="ChEBI" id="CHEBI:15377"/>
        <dbReference type="ChEBI" id="CHEBI:15378"/>
        <dbReference type="ChEBI" id="CHEBI:18420"/>
        <dbReference type="ChEBI" id="CHEBI:30616"/>
        <dbReference type="ChEBI" id="CHEBI:43474"/>
        <dbReference type="ChEBI" id="CHEBI:456216"/>
        <dbReference type="EC" id="7.2.2.14"/>
    </reaction>
</comment>
<evidence type="ECO:0000256" key="5">
    <source>
        <dbReference type="ARBA" id="ARBA00013555"/>
    </source>
</evidence>
<dbReference type="SUPFAM" id="SSF56784">
    <property type="entry name" value="HAD-like"/>
    <property type="match status" value="1"/>
</dbReference>
<feature type="transmembrane region" description="Helical" evidence="18">
    <location>
        <begin position="757"/>
        <end position="776"/>
    </location>
</feature>
<dbReference type="EC" id="7.2.2.14" evidence="4"/>
<dbReference type="RefSeq" id="WP_191818647.1">
    <property type="nucleotide sequence ID" value="NZ_JACYFT010000001.1"/>
</dbReference>
<dbReference type="InterPro" id="IPR008250">
    <property type="entry name" value="ATPase_P-typ_transduc_dom_A_sf"/>
</dbReference>
<keyword evidence="13" id="KW-1278">Translocase</keyword>
<dbReference type="SMART" id="SM00831">
    <property type="entry name" value="Cation_ATPase_N"/>
    <property type="match status" value="1"/>
</dbReference>
<gene>
    <name evidence="20" type="primary">mgtA</name>
    <name evidence="20" type="ORF">IC609_06750</name>
</gene>
<dbReference type="InterPro" id="IPR018303">
    <property type="entry name" value="ATPase_P-typ_P_site"/>
</dbReference>
<dbReference type="InterPro" id="IPR023299">
    <property type="entry name" value="ATPase_P-typ_cyto_dom_N"/>
</dbReference>
<feature type="transmembrane region" description="Helical" evidence="18">
    <location>
        <begin position="278"/>
        <end position="302"/>
    </location>
</feature>
<keyword evidence="21" id="KW-1185">Reference proteome</keyword>
<dbReference type="Pfam" id="PF00122">
    <property type="entry name" value="E1-E2_ATPase"/>
    <property type="match status" value="1"/>
</dbReference>
<evidence type="ECO:0000256" key="12">
    <source>
        <dbReference type="ARBA" id="ARBA00022842"/>
    </source>
</evidence>
<keyword evidence="8" id="KW-0597">Phosphoprotein</keyword>
<evidence type="ECO:0000256" key="4">
    <source>
        <dbReference type="ARBA" id="ARBA00012786"/>
    </source>
</evidence>
<keyword evidence="6" id="KW-1003">Cell membrane</keyword>
<dbReference type="PRINTS" id="PR01836">
    <property type="entry name" value="MGATPASE"/>
</dbReference>
<evidence type="ECO:0000256" key="6">
    <source>
        <dbReference type="ARBA" id="ARBA00022475"/>
    </source>
</evidence>
<proteinExistence type="inferred from homology"/>
<feature type="transmembrane region" description="Helical" evidence="18">
    <location>
        <begin position="252"/>
        <end position="272"/>
    </location>
</feature>
<dbReference type="EMBL" id="JACYFT010000001">
    <property type="protein sequence ID" value="MBD8050237.1"/>
    <property type="molecule type" value="Genomic_DNA"/>
</dbReference>
<feature type="transmembrane region" description="Helical" evidence="18">
    <location>
        <begin position="725"/>
        <end position="745"/>
    </location>
</feature>
<keyword evidence="9 18" id="KW-0812">Transmembrane</keyword>
<dbReference type="NCBIfam" id="TIGR01494">
    <property type="entry name" value="ATPase_P-type"/>
    <property type="match status" value="2"/>
</dbReference>
<evidence type="ECO:0000259" key="19">
    <source>
        <dbReference type="SMART" id="SM00831"/>
    </source>
</evidence>
<dbReference type="Pfam" id="PF00690">
    <property type="entry name" value="Cation_ATPase_N"/>
    <property type="match status" value="1"/>
</dbReference>
<dbReference type="InterPro" id="IPR004014">
    <property type="entry name" value="ATPase_P-typ_cation-transptr_N"/>
</dbReference>
<dbReference type="SFLD" id="SFLDS00003">
    <property type="entry name" value="Haloacid_Dehalogenase"/>
    <property type="match status" value="1"/>
</dbReference>
<dbReference type="Pfam" id="PF00689">
    <property type="entry name" value="Cation_ATPase_C"/>
    <property type="match status" value="1"/>
</dbReference>
<comment type="function">
    <text evidence="1">Mediates magnesium influx to the cytosol.</text>
</comment>
<dbReference type="PROSITE" id="PS00154">
    <property type="entry name" value="ATPASE_E1_E2"/>
    <property type="match status" value="1"/>
</dbReference>
<dbReference type="SFLD" id="SFLDF00027">
    <property type="entry name" value="p-type_atpase"/>
    <property type="match status" value="1"/>
</dbReference>
<dbReference type="InterPro" id="IPR006068">
    <property type="entry name" value="ATPase_P-typ_cation-transptr_C"/>
</dbReference>
<dbReference type="InterPro" id="IPR044492">
    <property type="entry name" value="P_typ_ATPase_HD_dom"/>
</dbReference>
<evidence type="ECO:0000256" key="8">
    <source>
        <dbReference type="ARBA" id="ARBA00022553"/>
    </source>
</evidence>
<keyword evidence="11" id="KW-0067">ATP-binding</keyword>